<reference evidence="2 3" key="1">
    <citation type="journal article" date="2005" name="Nature">
        <title>The genome of the social amoeba Dictyostelium discoideum.</title>
        <authorList>
            <consortium name="The Dictyostelium discoideum Sequencing Consortium"/>
            <person name="Eichinger L."/>
            <person name="Pachebat J.A."/>
            <person name="Glockner G."/>
            <person name="Rajandream M.A."/>
            <person name="Sucgang R."/>
            <person name="Berriman M."/>
            <person name="Song J."/>
            <person name="Olsen R."/>
            <person name="Szafranski K."/>
            <person name="Xu Q."/>
            <person name="Tunggal B."/>
            <person name="Kummerfeld S."/>
            <person name="Madera M."/>
            <person name="Konfortov B.A."/>
            <person name="Rivero F."/>
            <person name="Bankier A.T."/>
            <person name="Lehmann R."/>
            <person name="Hamlin N."/>
            <person name="Davies R."/>
            <person name="Gaudet P."/>
            <person name="Fey P."/>
            <person name="Pilcher K."/>
            <person name="Chen G."/>
            <person name="Saunders D."/>
            <person name="Sodergren E."/>
            <person name="Davis P."/>
            <person name="Kerhornou A."/>
            <person name="Nie X."/>
            <person name="Hall N."/>
            <person name="Anjard C."/>
            <person name="Hemphill L."/>
            <person name="Bason N."/>
            <person name="Farbrother P."/>
            <person name="Desany B."/>
            <person name="Just E."/>
            <person name="Morio T."/>
            <person name="Rost R."/>
            <person name="Churcher C."/>
            <person name="Cooper J."/>
            <person name="Haydock S."/>
            <person name="van Driessche N."/>
            <person name="Cronin A."/>
            <person name="Goodhead I."/>
            <person name="Muzny D."/>
            <person name="Mourier T."/>
            <person name="Pain A."/>
            <person name="Lu M."/>
            <person name="Harper D."/>
            <person name="Lindsay R."/>
            <person name="Hauser H."/>
            <person name="James K."/>
            <person name="Quiles M."/>
            <person name="Madan Babu M."/>
            <person name="Saito T."/>
            <person name="Buchrieser C."/>
            <person name="Wardroper A."/>
            <person name="Felder M."/>
            <person name="Thangavelu M."/>
            <person name="Johnson D."/>
            <person name="Knights A."/>
            <person name="Loulseged H."/>
            <person name="Mungall K."/>
            <person name="Oliver K."/>
            <person name="Price C."/>
            <person name="Quail M.A."/>
            <person name="Urushihara H."/>
            <person name="Hernandez J."/>
            <person name="Rabbinowitsch E."/>
            <person name="Steffen D."/>
            <person name="Sanders M."/>
            <person name="Ma J."/>
            <person name="Kohara Y."/>
            <person name="Sharp S."/>
            <person name="Simmonds M."/>
            <person name="Spiegler S."/>
            <person name="Tivey A."/>
            <person name="Sugano S."/>
            <person name="White B."/>
            <person name="Walker D."/>
            <person name="Woodward J."/>
            <person name="Winckler T."/>
            <person name="Tanaka Y."/>
            <person name="Shaulsky G."/>
            <person name="Schleicher M."/>
            <person name="Weinstock G."/>
            <person name="Rosenthal A."/>
            <person name="Cox E.C."/>
            <person name="Chisholm R.L."/>
            <person name="Gibbs R."/>
            <person name="Loomis W.F."/>
            <person name="Platzer M."/>
            <person name="Kay R.R."/>
            <person name="Williams J."/>
            <person name="Dear P.H."/>
            <person name="Noegel A.A."/>
            <person name="Barrell B."/>
            <person name="Kuspa A."/>
        </authorList>
    </citation>
    <scope>NUCLEOTIDE SEQUENCE [LARGE SCALE GENOMIC DNA]</scope>
    <source>
        <strain evidence="2 3">AX4</strain>
    </source>
</reference>
<dbReference type="HOGENOM" id="CLU_029080_1_0_1"/>
<dbReference type="FunCoup" id="Q555T2">
    <property type="interactions" value="877"/>
</dbReference>
<dbReference type="GeneID" id="8619404"/>
<dbReference type="SUPFAM" id="SSF52058">
    <property type="entry name" value="L domain-like"/>
    <property type="match status" value="1"/>
</dbReference>
<dbReference type="InterPro" id="IPR008615">
    <property type="entry name" value="FNIP"/>
</dbReference>
<dbReference type="PaxDb" id="44689-DDB0203284"/>
<comment type="caution">
    <text evidence="2">The sequence shown here is derived from an EMBL/GenBank/DDBJ whole genome shotgun (WGS) entry which is preliminary data.</text>
</comment>
<dbReference type="KEGG" id="ddi:DDB_G0274731"/>
<dbReference type="InterPro" id="IPR051251">
    <property type="entry name" value="STK_FNIP-Repeat"/>
</dbReference>
<gene>
    <name evidence="2" type="ORF">DDB_G0274731</name>
</gene>
<dbReference type="RefSeq" id="XP_643978.1">
    <property type="nucleotide sequence ID" value="XM_638886.1"/>
</dbReference>
<keyword evidence="1" id="KW-0677">Repeat</keyword>
<dbReference type="InParanoid" id="Q555T2"/>
<dbReference type="AlphaFoldDB" id="Q555T2"/>
<evidence type="ECO:0000313" key="3">
    <source>
        <dbReference type="Proteomes" id="UP000002195"/>
    </source>
</evidence>
<evidence type="ECO:0008006" key="4">
    <source>
        <dbReference type="Google" id="ProtNLM"/>
    </source>
</evidence>
<dbReference type="VEuPathDB" id="AmoebaDB:DDB_G0274731"/>
<dbReference type="dictyBase" id="DDB_G0274731"/>
<organism evidence="2 3">
    <name type="scientific">Dictyostelium discoideum</name>
    <name type="common">Social amoeba</name>
    <dbReference type="NCBI Taxonomy" id="44689"/>
    <lineage>
        <taxon>Eukaryota</taxon>
        <taxon>Amoebozoa</taxon>
        <taxon>Evosea</taxon>
        <taxon>Eumycetozoa</taxon>
        <taxon>Dictyostelia</taxon>
        <taxon>Dictyosteliales</taxon>
        <taxon>Dictyosteliaceae</taxon>
        <taxon>Dictyostelium</taxon>
    </lineage>
</organism>
<dbReference type="Pfam" id="PF05725">
    <property type="entry name" value="FNIP"/>
    <property type="match status" value="8"/>
</dbReference>
<dbReference type="OMA" id="NSVIHEG"/>
<sequence length="518" mass="59656">MKYLQNVILTDQEFYKCKINLPLNVEKLAFKNFNQEIGSGWLDGNEKLTHLDLGKSYNHPLKIGDIPNGITNLTLSYNFDFQIQPFAIPSSVTSITFGNRWNQQLIKDSLPKSLKSLKFGSCFNNKGNPIDFSIFPKSIESIIFGKDFQQLIEPNSFETFLPNLVKLEFNSEYKKKLKLNSIPKTVKELFLGYNNNFNNNNNNNDESIFKCIPNSVTKLTLGDYLSNPIEAYDLPDSITDLSLGLNNSINVGSIPNSVKSLEFFSYNRSTPDGTLPNSLVKLKFSQDFNQELSYGLFKNCYESLTSLDLGYLFKRFKSGVLPKNLKELKFNRLFNPDYLDPNSIPDSVETLQIMPNFKLNQNNNNNIPKSLKNLILINFNCVIPKDYFKNSNVLWNQLKSLDLSESSFNSVIHEGCLPLNLEILKFSSEFNQNLTLEMLPPNLKTLQLGSNFNKIINRDNMPESLTTLWVLGCPKLTHDQLPINLISIFTYNTNKEFLNSLDYDYFWYFLKIIKKYYW</sequence>
<dbReference type="Proteomes" id="UP000002195">
    <property type="component" value="Unassembled WGS sequence"/>
</dbReference>
<accession>Q555T2</accession>
<dbReference type="PANTHER" id="PTHR32134">
    <property type="entry name" value="FNIP REPEAT-CONTAINING PROTEIN"/>
    <property type="match status" value="1"/>
</dbReference>
<evidence type="ECO:0000256" key="1">
    <source>
        <dbReference type="ARBA" id="ARBA00022737"/>
    </source>
</evidence>
<dbReference type="EMBL" id="AAFI02000012">
    <property type="protein sequence ID" value="EAL70258.1"/>
    <property type="molecule type" value="Genomic_DNA"/>
</dbReference>
<dbReference type="PhylomeDB" id="Q555T2"/>
<dbReference type="SMR" id="Q555T2"/>
<protein>
    <recommendedName>
        <fullName evidence="4">FNIP repeat-containing protein</fullName>
    </recommendedName>
</protein>
<dbReference type="eggNOG" id="ENOG502RFIU">
    <property type="taxonomic scope" value="Eukaryota"/>
</dbReference>
<proteinExistence type="predicted"/>
<name>Q555T2_DICDI</name>
<evidence type="ECO:0000313" key="2">
    <source>
        <dbReference type="EMBL" id="EAL70258.1"/>
    </source>
</evidence>
<dbReference type="PANTHER" id="PTHR32134:SF92">
    <property type="entry name" value="FNIP REPEAT-CONTAINING PROTEIN"/>
    <property type="match status" value="1"/>
</dbReference>
<keyword evidence="3" id="KW-1185">Reference proteome</keyword>